<evidence type="ECO:0000256" key="1">
    <source>
        <dbReference type="ARBA" id="ARBA00005417"/>
    </source>
</evidence>
<sequence>MSNSEQIALELDRVSKSYGPLVALRDASIRLKRHSVLGLVGENGAGKSTIISIVNGTRAPSAGTLKVNGTVAQFSSPAEAARLGIATVFQEQGLVPNLKVYENILLGREKQFSRLGVLNSDGMAAFATLVFDELGLQIDPRCRTGDLSFGQRQLVEIAKAFSLGHLYPVEPIVLLDEPTSALSDQETEILFASIRRWKEKASILFVSHHLSDVFEVCDDVVALKDGSVSGQWRIEDTDADRIHEAIVGRPKLAGYYKEAEQRLVPGAPVLVAEGITVAGELDDISFTLHEGEILGVAGVLGSGKTSLAAVLSGTKVPSSGSIRLHGEPLSFGNQAQAVARGIGTVPAERNSSGAIGVHSVEWNMALPSLHKLRHDKAPVLSAARSASMAQGWIERLGIRTPDRHVQIRNLSGGNAQKVVFAKWMERGVRVFVLDDPGRGLDVGAKEEIYALLRELAAQGVAILLVSDNLPELIGLSNRILTFRSGRITSEIATPPAAKPDEATVVRGMV</sequence>
<evidence type="ECO:0000256" key="7">
    <source>
        <dbReference type="ARBA" id="ARBA00023136"/>
    </source>
</evidence>
<proteinExistence type="inferred from homology"/>
<evidence type="ECO:0000256" key="5">
    <source>
        <dbReference type="ARBA" id="ARBA00022741"/>
    </source>
</evidence>
<dbReference type="PROSITE" id="PS00211">
    <property type="entry name" value="ABC_TRANSPORTER_1"/>
    <property type="match status" value="2"/>
</dbReference>
<keyword evidence="7" id="KW-0472">Membrane</keyword>
<dbReference type="RefSeq" id="WP_066183223.1">
    <property type="nucleotide sequence ID" value="NZ_LQZT01000048.1"/>
</dbReference>
<evidence type="ECO:0000313" key="9">
    <source>
        <dbReference type="EMBL" id="OCW56010.1"/>
    </source>
</evidence>
<dbReference type="InterPro" id="IPR050107">
    <property type="entry name" value="ABC_carbohydrate_import_ATPase"/>
</dbReference>
<name>A0A1C1YRL8_9HYPH</name>
<dbReference type="OrthoDB" id="39350at2"/>
<dbReference type="PANTHER" id="PTHR43790:SF9">
    <property type="entry name" value="GALACTOFURANOSE TRANSPORTER ATP-BINDING PROTEIN YTFR"/>
    <property type="match status" value="1"/>
</dbReference>
<dbReference type="InterPro" id="IPR017871">
    <property type="entry name" value="ABC_transporter-like_CS"/>
</dbReference>
<evidence type="ECO:0000256" key="6">
    <source>
        <dbReference type="ARBA" id="ARBA00022840"/>
    </source>
</evidence>
<feature type="domain" description="ABC transporter" evidence="8">
    <location>
        <begin position="264"/>
        <end position="509"/>
    </location>
</feature>
<evidence type="ECO:0000259" key="8">
    <source>
        <dbReference type="PROSITE" id="PS50893"/>
    </source>
</evidence>
<dbReference type="SMART" id="SM00382">
    <property type="entry name" value="AAA"/>
    <property type="match status" value="2"/>
</dbReference>
<dbReference type="GO" id="GO:0016887">
    <property type="term" value="F:ATP hydrolysis activity"/>
    <property type="evidence" value="ECO:0007669"/>
    <property type="project" value="InterPro"/>
</dbReference>
<dbReference type="PANTHER" id="PTHR43790">
    <property type="entry name" value="CARBOHYDRATE TRANSPORT ATP-BINDING PROTEIN MG119-RELATED"/>
    <property type="match status" value="1"/>
</dbReference>
<dbReference type="STRING" id="1480615.AWJ14_12385"/>
<keyword evidence="6" id="KW-0067">ATP-binding</keyword>
<keyword evidence="3" id="KW-0762">Sugar transport</keyword>
<dbReference type="InterPro" id="IPR003439">
    <property type="entry name" value="ABC_transporter-like_ATP-bd"/>
</dbReference>
<evidence type="ECO:0000256" key="4">
    <source>
        <dbReference type="ARBA" id="ARBA00022737"/>
    </source>
</evidence>
<comment type="caution">
    <text evidence="9">The sequence shown here is derived from an EMBL/GenBank/DDBJ whole genome shotgun (WGS) entry which is preliminary data.</text>
</comment>
<dbReference type="InterPro" id="IPR027417">
    <property type="entry name" value="P-loop_NTPase"/>
</dbReference>
<comment type="similarity">
    <text evidence="1">Belongs to the ABC transporter superfamily.</text>
</comment>
<dbReference type="Gene3D" id="3.40.50.300">
    <property type="entry name" value="P-loop containing nucleotide triphosphate hydrolases"/>
    <property type="match status" value="2"/>
</dbReference>
<reference evidence="9 10" key="1">
    <citation type="submission" date="2015-12" db="EMBL/GenBank/DDBJ databases">
        <authorList>
            <person name="Shamseldin A."/>
            <person name="Moawad H."/>
            <person name="Abd El-Rahim W.M."/>
            <person name="Sadowsky M.J."/>
        </authorList>
    </citation>
    <scope>NUCLEOTIDE SEQUENCE [LARGE SCALE GENOMIC DNA]</scope>
    <source>
        <strain evidence="9 10">JC234</strain>
    </source>
</reference>
<organism evidence="9 10">
    <name type="scientific">Hoeflea olei</name>
    <dbReference type="NCBI Taxonomy" id="1480615"/>
    <lineage>
        <taxon>Bacteria</taxon>
        <taxon>Pseudomonadati</taxon>
        <taxon>Pseudomonadota</taxon>
        <taxon>Alphaproteobacteria</taxon>
        <taxon>Hyphomicrobiales</taxon>
        <taxon>Rhizobiaceae</taxon>
        <taxon>Hoeflea</taxon>
    </lineage>
</organism>
<dbReference type="AlphaFoldDB" id="A0A1C1YRL8"/>
<keyword evidence="4" id="KW-0677">Repeat</keyword>
<keyword evidence="5" id="KW-0547">Nucleotide-binding</keyword>
<dbReference type="CDD" id="cd03215">
    <property type="entry name" value="ABC_Carb_Monos_II"/>
    <property type="match status" value="1"/>
</dbReference>
<dbReference type="PROSITE" id="PS50893">
    <property type="entry name" value="ABC_TRANSPORTER_2"/>
    <property type="match status" value="2"/>
</dbReference>
<feature type="domain" description="ABC transporter" evidence="8">
    <location>
        <begin position="9"/>
        <end position="250"/>
    </location>
</feature>
<keyword evidence="2" id="KW-0813">Transport</keyword>
<keyword evidence="10" id="KW-1185">Reference proteome</keyword>
<protein>
    <recommendedName>
        <fullName evidence="8">ABC transporter domain-containing protein</fullName>
    </recommendedName>
</protein>
<gene>
    <name evidence="9" type="ORF">AWJ14_12385</name>
</gene>
<dbReference type="GO" id="GO:0005524">
    <property type="term" value="F:ATP binding"/>
    <property type="evidence" value="ECO:0007669"/>
    <property type="project" value="UniProtKB-KW"/>
</dbReference>
<accession>A0A1C1YRL8</accession>
<dbReference type="CDD" id="cd03216">
    <property type="entry name" value="ABC_Carb_Monos_I"/>
    <property type="match status" value="1"/>
</dbReference>
<dbReference type="InterPro" id="IPR003593">
    <property type="entry name" value="AAA+_ATPase"/>
</dbReference>
<evidence type="ECO:0000256" key="3">
    <source>
        <dbReference type="ARBA" id="ARBA00022597"/>
    </source>
</evidence>
<dbReference type="EMBL" id="LQZT01000048">
    <property type="protein sequence ID" value="OCW56010.1"/>
    <property type="molecule type" value="Genomic_DNA"/>
</dbReference>
<dbReference type="SUPFAM" id="SSF52540">
    <property type="entry name" value="P-loop containing nucleoside triphosphate hydrolases"/>
    <property type="match status" value="2"/>
</dbReference>
<dbReference type="Pfam" id="PF00005">
    <property type="entry name" value="ABC_tran"/>
    <property type="match status" value="2"/>
</dbReference>
<evidence type="ECO:0000313" key="10">
    <source>
        <dbReference type="Proteomes" id="UP000094795"/>
    </source>
</evidence>
<evidence type="ECO:0000256" key="2">
    <source>
        <dbReference type="ARBA" id="ARBA00022448"/>
    </source>
</evidence>
<dbReference type="Proteomes" id="UP000094795">
    <property type="component" value="Unassembled WGS sequence"/>
</dbReference>